<proteinExistence type="predicted"/>
<comment type="caution">
    <text evidence="1">The sequence shown here is derived from an EMBL/GenBank/DDBJ whole genome shotgun (WGS) entry which is preliminary data.</text>
</comment>
<accession>A0ACC1P917</accession>
<reference evidence="1" key="1">
    <citation type="submission" date="2022-10" db="EMBL/GenBank/DDBJ databases">
        <title>Genome Sequence of Xylaria curta.</title>
        <authorList>
            <person name="Buettner E."/>
        </authorList>
    </citation>
    <scope>NUCLEOTIDE SEQUENCE</scope>
    <source>
        <strain evidence="1">Babe10</strain>
    </source>
</reference>
<keyword evidence="2" id="KW-1185">Reference proteome</keyword>
<sequence>MSFRGDDQRRYGHVPPVQYPVASQPSQEQSTYPVRSPSFNNGDDSAAFPPSATRPPYHPTLNTAARGLGMEDELFLVASPTIEANRTNYGNSNPSTLSGHQHSYQTQTPPTPSTYNPQAFVRSQSTSLPPNPRPAHRWPQSNVPSAPYSPTSTTGSFAHVPYNPAAYSSSTAPQRQSTHAGYSHNYNSPSLGSPTSQSSYFQSQPTYAPPSAEALAQITMPTPSTTYTGYNQTNPTSTYAPSSSTSTATPPSYAAAHESSQSQYAPTYWGNGRSPPATSYSSATSQAPYPVSSNIPVGPNYSDRDPHSFLNLASDSNSTPSPVPSPHASPALARHPTNAPLPSRPVEDYRAEPYGPNGNARPDLAQERITQDNIMQDIEAELGRVRGSQRGRPTPYDQRNGRYTDGELQSLRRITSSASYHSTATTVNNSDDSSGVNRYSSNASTLNRNSSRNPNAILEDDGDESDPEGAAGAWALLQAEEDDRRFSSVGGSSFPLFSQPEVAVQPTLPTHKEEPSSDSDYAGMDLGLMGGGYDGHLTYDNNLGSPPSSETMQFDAHTIRRNHASQRSHDSTRYPAFEQADLDYAGTGGLQSPRAHRLSFDDGDERVSLHSRRSGSESPLKDDYPDMFYHPGIGNRPLPAIPPGSDSSSLLSVQSPNRSGQQQAYSLNTDSRSYTGPDAYYGQNAQQLQVERSVSLSSHSTSPHVQPPGRSKTDAAEERNARMKQMRQQQQLAAQQGLPYDGYETGTPSSVNYDVITLPSGRRKKFQPEKLTLVDVQSCTEPWALSGIAKWIREMADGEPDLKRKTVEDGLVRLFCLKVPTMNVADAETLSAQAVESILRAGILVPEEEWLKFGHGSISGVLWQLTGVGCYAPKLHENHGLAGSQDMPGRCYSFHCMRTLKKANLDELMSDGTKALDWASFYKLTKENIEDKPKHEIKRQNILHECITSEELYMDQLEVLRLLYRDRLIATQPRIIAESRMDKFVNAVFGKAEAVQRVNKDHLLAQMKYRQKEQGPWLTGLSDIFREWVRKARTAYIEYAGSFPYASFLIRRESDRNVMFRQFLDSVRNDPRSKRLNYDTYIKSPITRLQRYPLLLESVLKEMLQDSEEKTNMLKAIDEIKAVAHECDGKVAEMEKKVTMIELDQMLMIRSNFHTDLNLDHLGRELILAGDLQRMGSKGVRWVDTHALLFDHYLILAKFIPSRDARQEKKYDVSKEPIPMPLLFLESSQDDPISKQKGIATPLTRSTNPGSDTKLNKIVSNGSERPGLEHTATSSSVGSAMNRLAPMNSGDSEGKILYPFRVKHLGHEVYTLFASSSQSRQEWCSRIIEAKTRHAKALYAQNAEPFKLRVMADTAFAYDSISSVGKYASGVHIRGTPLDRAIRELETTFGPGRGPAPISRAAVYCATGFSAFGKNMVAVGTDVGVCVTEASDQRGWSKTISVARVTQIAVLEEFSVVLVLSDRNLISYPLDVVSPPSHFPAPSSDNPRRSPQRLAKDVAFFATARMKDRMLVFYKRKENLHSTFKVLEPVYQKATEKKSRLFGGSRRVGSGATETFRDYDEFFFPVECYSLNIFQSYIAIATAKGLELMTLDKKVPMSIPDTKQPAIANIATRIKDQRPLGMFRLNDQEYILAYEDCAVYIDKHGDVSRSVIMEYSGKQKKAKGATMYGQYLILFNDDYVEVRNAENGRLRQIIAGRDVRVLDYGIRGPTGGFYNANGYGARTNGDDDELNSKGTVKIAMAHPEVAGQQIVLEMLLNNGHTEKHYTLTIVKLDENAHLGSGVAFCIFVRCTAARSLSFGTDKTADTMLGNILLTIDVILLLLGAPIADYGPTHMFNPNWPPHAK</sequence>
<dbReference type="EMBL" id="JAPDGR010000713">
    <property type="protein sequence ID" value="KAJ2987986.1"/>
    <property type="molecule type" value="Genomic_DNA"/>
</dbReference>
<organism evidence="1 2">
    <name type="scientific">Xylaria curta</name>
    <dbReference type="NCBI Taxonomy" id="42375"/>
    <lineage>
        <taxon>Eukaryota</taxon>
        <taxon>Fungi</taxon>
        <taxon>Dikarya</taxon>
        <taxon>Ascomycota</taxon>
        <taxon>Pezizomycotina</taxon>
        <taxon>Sordariomycetes</taxon>
        <taxon>Xylariomycetidae</taxon>
        <taxon>Xylariales</taxon>
        <taxon>Xylariaceae</taxon>
        <taxon>Xylaria</taxon>
    </lineage>
</organism>
<protein>
    <submittedName>
        <fullName evidence="1">Uncharacterized protein</fullName>
    </submittedName>
</protein>
<gene>
    <name evidence="1" type="ORF">NUW58_g4215</name>
</gene>
<evidence type="ECO:0000313" key="1">
    <source>
        <dbReference type="EMBL" id="KAJ2987986.1"/>
    </source>
</evidence>
<dbReference type="Proteomes" id="UP001143856">
    <property type="component" value="Unassembled WGS sequence"/>
</dbReference>
<name>A0ACC1P917_9PEZI</name>
<evidence type="ECO:0000313" key="2">
    <source>
        <dbReference type="Proteomes" id="UP001143856"/>
    </source>
</evidence>